<feature type="compositionally biased region" description="Acidic residues" evidence="1">
    <location>
        <begin position="94"/>
        <end position="103"/>
    </location>
</feature>
<dbReference type="AlphaFoldDB" id="A0A975BAH3"/>
<sequence length="114" mass="12489">MRYNPVRHADGTGRNNDAPKLKVTIQLNPDAKAFEVINSMEDASRLVSVMVKETGDGTDGFVKANVNFDVNDDGKVNISINHLTSIGFIIEDADNDGMPDDWENEHGLDMNDPG</sequence>
<evidence type="ECO:0000256" key="1">
    <source>
        <dbReference type="SAM" id="MobiDB-lite"/>
    </source>
</evidence>
<keyword evidence="3" id="KW-1185">Reference proteome</keyword>
<evidence type="ECO:0000313" key="3">
    <source>
        <dbReference type="Proteomes" id="UP000663720"/>
    </source>
</evidence>
<proteinExistence type="predicted"/>
<dbReference type="EMBL" id="CP061799">
    <property type="protein sequence ID" value="QTA82024.1"/>
    <property type="molecule type" value="Genomic_DNA"/>
</dbReference>
<organism evidence="2 3">
    <name type="scientific">Desulfonema limicola</name>
    <dbReference type="NCBI Taxonomy" id="45656"/>
    <lineage>
        <taxon>Bacteria</taxon>
        <taxon>Pseudomonadati</taxon>
        <taxon>Thermodesulfobacteriota</taxon>
        <taxon>Desulfobacteria</taxon>
        <taxon>Desulfobacterales</taxon>
        <taxon>Desulfococcaceae</taxon>
        <taxon>Desulfonema</taxon>
    </lineage>
</organism>
<gene>
    <name evidence="2" type="ORF">dnl_43850</name>
</gene>
<feature type="compositionally biased region" description="Basic and acidic residues" evidence="1">
    <location>
        <begin position="104"/>
        <end position="114"/>
    </location>
</feature>
<evidence type="ECO:0000313" key="2">
    <source>
        <dbReference type="EMBL" id="QTA82024.1"/>
    </source>
</evidence>
<reference evidence="2" key="1">
    <citation type="journal article" date="2021" name="Microb. Physiol.">
        <title>Proteogenomic Insights into the Physiology of Marine, Sulfate-Reducing, Filamentous Desulfonema limicola and Desulfonema magnum.</title>
        <authorList>
            <person name="Schnaars V."/>
            <person name="Wohlbrand L."/>
            <person name="Scheve S."/>
            <person name="Hinrichs C."/>
            <person name="Reinhardt R."/>
            <person name="Rabus R."/>
        </authorList>
    </citation>
    <scope>NUCLEOTIDE SEQUENCE</scope>
    <source>
        <strain evidence="2">5ac10</strain>
    </source>
</reference>
<protein>
    <submittedName>
        <fullName evidence="2">Uncharacterized protein</fullName>
    </submittedName>
</protein>
<dbReference type="RefSeq" id="WP_207687993.1">
    <property type="nucleotide sequence ID" value="NZ_CP061799.1"/>
</dbReference>
<name>A0A975BAH3_9BACT</name>
<dbReference type="KEGG" id="dli:dnl_43850"/>
<accession>A0A975BAH3</accession>
<feature type="region of interest" description="Disordered" evidence="1">
    <location>
        <begin position="94"/>
        <end position="114"/>
    </location>
</feature>
<dbReference type="Proteomes" id="UP000663720">
    <property type="component" value="Chromosome"/>
</dbReference>